<dbReference type="PANTHER" id="PTHR37808:SF3">
    <property type="entry name" value="SPORE GERMINATION PROTEIN GERPA-RELATED"/>
    <property type="match status" value="1"/>
</dbReference>
<proteinExistence type="predicted"/>
<evidence type="ECO:0000313" key="2">
    <source>
        <dbReference type="EMBL" id="KSU85495.1"/>
    </source>
</evidence>
<evidence type="ECO:0000256" key="1">
    <source>
        <dbReference type="SAM" id="MobiDB-lite"/>
    </source>
</evidence>
<gene>
    <name evidence="2" type="ORF">AS030_08355</name>
</gene>
<sequence length="73" mass="7960">MSATVGSIDIKKIHQSSVLNFGDAKVIQPKRSEKSYTGSGFGNTGNNIATHTYYSETRTFDNDQVDDNGNTND</sequence>
<name>A0A0V8JEI6_9BACL</name>
<dbReference type="Pfam" id="PF10676">
    <property type="entry name" value="gerPA"/>
    <property type="match status" value="1"/>
</dbReference>
<evidence type="ECO:0000313" key="3">
    <source>
        <dbReference type="Proteomes" id="UP000054099"/>
    </source>
</evidence>
<accession>A0A0V8JEI6</accession>
<dbReference type="InterPro" id="IPR019618">
    <property type="entry name" value="Spore_germination_GerPA"/>
</dbReference>
<feature type="region of interest" description="Disordered" evidence="1">
    <location>
        <begin position="29"/>
        <end position="48"/>
    </location>
</feature>
<reference evidence="2 3" key="1">
    <citation type="journal article" date="2014" name="Antonie Van Leeuwenhoek">
        <title>Fictibacillus enclensis sp. nov., isolated from marine sediment.</title>
        <authorList>
            <person name="Dastager S.G."/>
            <person name="Mawlankar R."/>
            <person name="Srinivasan K."/>
            <person name="Tang S.K."/>
            <person name="Lee J.C."/>
            <person name="Ramana V.V."/>
            <person name="Shouche Y.S."/>
        </authorList>
    </citation>
    <scope>NUCLEOTIDE SEQUENCE [LARGE SCALE GENOMIC DNA]</scope>
    <source>
        <strain evidence="2 3">NIO-1003</strain>
    </source>
</reference>
<dbReference type="EMBL" id="LNQN01000001">
    <property type="protein sequence ID" value="KSU85495.1"/>
    <property type="molecule type" value="Genomic_DNA"/>
</dbReference>
<keyword evidence="3" id="KW-1185">Reference proteome</keyword>
<dbReference type="RefSeq" id="WP_061970440.1">
    <property type="nucleotide sequence ID" value="NZ_FMAV01000001.1"/>
</dbReference>
<dbReference type="PANTHER" id="PTHR37808">
    <property type="entry name" value="SPORE GERMINATION PROTEIN-LIKE PROTEIN YDZR-RELATED"/>
    <property type="match status" value="1"/>
</dbReference>
<dbReference type="OrthoDB" id="2382149at2"/>
<protein>
    <submittedName>
        <fullName evidence="2">Uncharacterized protein</fullName>
    </submittedName>
</protein>
<comment type="caution">
    <text evidence="2">The sequence shown here is derived from an EMBL/GenBank/DDBJ whole genome shotgun (WGS) entry which is preliminary data.</text>
</comment>
<organism evidence="2 3">
    <name type="scientific">Fictibacillus enclensis</name>
    <dbReference type="NCBI Taxonomy" id="1017270"/>
    <lineage>
        <taxon>Bacteria</taxon>
        <taxon>Bacillati</taxon>
        <taxon>Bacillota</taxon>
        <taxon>Bacilli</taxon>
        <taxon>Bacillales</taxon>
        <taxon>Fictibacillaceae</taxon>
        <taxon>Fictibacillus</taxon>
    </lineage>
</organism>
<dbReference type="AlphaFoldDB" id="A0A0V8JEI6"/>
<dbReference type="Proteomes" id="UP000054099">
    <property type="component" value="Unassembled WGS sequence"/>
</dbReference>